<dbReference type="GeneID" id="19275865"/>
<keyword evidence="4" id="KW-1185">Reference proteome</keyword>
<dbReference type="Pfam" id="PF03476">
    <property type="entry name" value="MOSC_N"/>
    <property type="match status" value="1"/>
</dbReference>
<dbReference type="STRING" id="1229662.W3WSX5"/>
<dbReference type="KEGG" id="pfy:PFICI_10852"/>
<feature type="transmembrane region" description="Helical" evidence="1">
    <location>
        <begin position="13"/>
        <end position="32"/>
    </location>
</feature>
<dbReference type="eggNOG" id="KOG2362">
    <property type="taxonomic scope" value="Eukaryota"/>
</dbReference>
<evidence type="ECO:0000256" key="1">
    <source>
        <dbReference type="SAM" id="Phobius"/>
    </source>
</evidence>
<dbReference type="SUPFAM" id="SSF141673">
    <property type="entry name" value="MOSC N-terminal domain-like"/>
    <property type="match status" value="1"/>
</dbReference>
<dbReference type="OrthoDB" id="17255at2759"/>
<dbReference type="HOGENOM" id="CLU_028286_3_0_1"/>
<reference evidence="4" key="1">
    <citation type="journal article" date="2015" name="BMC Genomics">
        <title>Genomic and transcriptomic analysis of the endophytic fungus Pestalotiopsis fici reveals its lifestyle and high potential for synthesis of natural products.</title>
        <authorList>
            <person name="Wang X."/>
            <person name="Zhang X."/>
            <person name="Liu L."/>
            <person name="Xiang M."/>
            <person name="Wang W."/>
            <person name="Sun X."/>
            <person name="Che Y."/>
            <person name="Guo L."/>
            <person name="Liu G."/>
            <person name="Guo L."/>
            <person name="Wang C."/>
            <person name="Yin W.B."/>
            <person name="Stadler M."/>
            <person name="Zhang X."/>
            <person name="Liu X."/>
        </authorList>
    </citation>
    <scope>NUCLEOTIDE SEQUENCE [LARGE SCALE GENOMIC DNA]</scope>
    <source>
        <strain evidence="4">W106-1 / CGMCC3.15140</strain>
    </source>
</reference>
<evidence type="ECO:0000313" key="4">
    <source>
        <dbReference type="Proteomes" id="UP000030651"/>
    </source>
</evidence>
<evidence type="ECO:0000259" key="2">
    <source>
        <dbReference type="PROSITE" id="PS51340"/>
    </source>
</evidence>
<sequence>MIQEFFNVGTSSAHVQVAVVIAILVIALVVTFSQKSGPPLEISQLYIYPVKSLRGCRLEKAYIGRYGLLGDRTFCLQRIHRDEDGNLTRHETMLIGYYLQLALFRTAIDLKDQGENMANAQIRVSWHGAGSEFGASDASVDSDQSIQFPLVPSLEGRSEVQVDLHGSSCAAYDMGDEISQWFTDRLGFEIRLVHIGNGSRPVLGTLAPHSRGGLKKARLVRRIRATVPFLAQPEERLAFNDIAHYLVVTEESNRQVSSRLDGDSTMDVTKFRPNIVVQGSPGAFVEDYWGEITFDGGIEMPLTANCYRCQSITVDYDTGKTATDDRGAVWKKLNKDRRVDKGAKYSPVFGRYGYCFESTVGKELFVGQTAQVTYINKERTHFDWPALTTFGVTQTKK</sequence>
<gene>
    <name evidence="3" type="ORF">PFICI_10852</name>
</gene>
<dbReference type="GO" id="GO:0030151">
    <property type="term" value="F:molybdenum ion binding"/>
    <property type="evidence" value="ECO:0007669"/>
    <property type="project" value="InterPro"/>
</dbReference>
<keyword evidence="1" id="KW-0472">Membrane</keyword>
<evidence type="ECO:0000313" key="3">
    <source>
        <dbReference type="EMBL" id="ETS76978.1"/>
    </source>
</evidence>
<dbReference type="PROSITE" id="PS51340">
    <property type="entry name" value="MOSC"/>
    <property type="match status" value="1"/>
</dbReference>
<dbReference type="AlphaFoldDB" id="W3WSX5"/>
<name>W3WSX5_PESFW</name>
<protein>
    <recommendedName>
        <fullName evidence="2">MOSC domain-containing protein</fullName>
    </recommendedName>
</protein>
<keyword evidence="1" id="KW-1133">Transmembrane helix</keyword>
<dbReference type="EMBL" id="KI912116">
    <property type="protein sequence ID" value="ETS76978.1"/>
    <property type="molecule type" value="Genomic_DNA"/>
</dbReference>
<dbReference type="InterPro" id="IPR011037">
    <property type="entry name" value="Pyrv_Knase-like_insert_dom_sf"/>
</dbReference>
<dbReference type="InterPro" id="IPR005303">
    <property type="entry name" value="MOCOS_middle"/>
</dbReference>
<dbReference type="OMA" id="RYGFCYG"/>
<accession>W3WSX5</accession>
<dbReference type="Proteomes" id="UP000030651">
    <property type="component" value="Unassembled WGS sequence"/>
</dbReference>
<keyword evidence="1" id="KW-0812">Transmembrane</keyword>
<proteinExistence type="predicted"/>
<dbReference type="Pfam" id="PF03473">
    <property type="entry name" value="MOSC"/>
    <property type="match status" value="1"/>
</dbReference>
<organism evidence="3 4">
    <name type="scientific">Pestalotiopsis fici (strain W106-1 / CGMCC3.15140)</name>
    <dbReference type="NCBI Taxonomy" id="1229662"/>
    <lineage>
        <taxon>Eukaryota</taxon>
        <taxon>Fungi</taxon>
        <taxon>Dikarya</taxon>
        <taxon>Ascomycota</taxon>
        <taxon>Pezizomycotina</taxon>
        <taxon>Sordariomycetes</taxon>
        <taxon>Xylariomycetidae</taxon>
        <taxon>Amphisphaeriales</taxon>
        <taxon>Sporocadaceae</taxon>
        <taxon>Pestalotiopsis</taxon>
    </lineage>
</organism>
<dbReference type="InterPro" id="IPR005302">
    <property type="entry name" value="MoCF_Sase_C"/>
</dbReference>
<dbReference type="GO" id="GO:0003824">
    <property type="term" value="F:catalytic activity"/>
    <property type="evidence" value="ECO:0007669"/>
    <property type="project" value="InterPro"/>
</dbReference>
<dbReference type="RefSeq" id="XP_007837624.1">
    <property type="nucleotide sequence ID" value="XM_007839433.1"/>
</dbReference>
<dbReference type="SUPFAM" id="SSF50800">
    <property type="entry name" value="PK beta-barrel domain-like"/>
    <property type="match status" value="1"/>
</dbReference>
<dbReference type="InParanoid" id="W3WSX5"/>
<feature type="domain" description="MOSC" evidence="2">
    <location>
        <begin position="200"/>
        <end position="373"/>
    </location>
</feature>
<dbReference type="GO" id="GO:0030170">
    <property type="term" value="F:pyridoxal phosphate binding"/>
    <property type="evidence" value="ECO:0007669"/>
    <property type="project" value="InterPro"/>
</dbReference>